<dbReference type="GO" id="GO:0043531">
    <property type="term" value="F:ADP binding"/>
    <property type="evidence" value="ECO:0007669"/>
    <property type="project" value="InterPro"/>
</dbReference>
<dbReference type="SUPFAM" id="SSF52058">
    <property type="entry name" value="L domain-like"/>
    <property type="match status" value="1"/>
</dbReference>
<dbReference type="EMBL" id="CACVBM020001097">
    <property type="protein sequence ID" value="CAA7030744.1"/>
    <property type="molecule type" value="Genomic_DNA"/>
</dbReference>
<feature type="domain" description="TIR" evidence="7">
    <location>
        <begin position="6"/>
        <end position="170"/>
    </location>
</feature>
<dbReference type="InterPro" id="IPR044974">
    <property type="entry name" value="Disease_R_plants"/>
</dbReference>
<evidence type="ECO:0000259" key="7">
    <source>
        <dbReference type="PROSITE" id="PS50104"/>
    </source>
</evidence>
<comment type="catalytic activity">
    <reaction evidence="6">
        <text>NAD(+) + H2O = ADP-D-ribose + nicotinamide + H(+)</text>
        <dbReference type="Rhea" id="RHEA:16301"/>
        <dbReference type="ChEBI" id="CHEBI:15377"/>
        <dbReference type="ChEBI" id="CHEBI:15378"/>
        <dbReference type="ChEBI" id="CHEBI:17154"/>
        <dbReference type="ChEBI" id="CHEBI:57540"/>
        <dbReference type="ChEBI" id="CHEBI:57967"/>
        <dbReference type="EC" id="3.2.2.6"/>
    </reaction>
    <physiologicalReaction direction="left-to-right" evidence="6">
        <dbReference type="Rhea" id="RHEA:16302"/>
    </physiologicalReaction>
</comment>
<keyword evidence="2" id="KW-0433">Leucine-rich repeat</keyword>
<evidence type="ECO:0000256" key="2">
    <source>
        <dbReference type="ARBA" id="ARBA00022614"/>
    </source>
</evidence>
<evidence type="ECO:0000256" key="6">
    <source>
        <dbReference type="ARBA" id="ARBA00047304"/>
    </source>
</evidence>
<dbReference type="FunFam" id="3.40.50.10140:FF:000007">
    <property type="entry name" value="Disease resistance protein (TIR-NBS-LRR class)"/>
    <property type="match status" value="1"/>
</dbReference>
<dbReference type="Pfam" id="PF01582">
    <property type="entry name" value="TIR"/>
    <property type="match status" value="1"/>
</dbReference>
<keyword evidence="3" id="KW-0677">Repeat</keyword>
<dbReference type="PANTHER" id="PTHR11017:SF569">
    <property type="entry name" value="DISEASE RESISTANCE PROTEIN"/>
    <property type="match status" value="1"/>
</dbReference>
<keyword evidence="4" id="KW-0378">Hydrolase</keyword>
<dbReference type="OrthoDB" id="686237at2759"/>
<accession>A0A6D2J0P7</accession>
<dbReference type="SUPFAM" id="SSF52540">
    <property type="entry name" value="P-loop containing nucleoside triphosphate hydrolases"/>
    <property type="match status" value="1"/>
</dbReference>
<dbReference type="FunFam" id="3.80.10.10:FF:000386">
    <property type="entry name" value="Disease resistance protein RPS4"/>
    <property type="match status" value="1"/>
</dbReference>
<evidence type="ECO:0000256" key="1">
    <source>
        <dbReference type="ARBA" id="ARBA00011982"/>
    </source>
</evidence>
<dbReference type="SMART" id="SM00255">
    <property type="entry name" value="TIR"/>
    <property type="match status" value="1"/>
</dbReference>
<dbReference type="EC" id="3.2.2.6" evidence="1"/>
<gene>
    <name evidence="8" type="ORF">MERR_LOCUS17979</name>
</gene>
<dbReference type="Pfam" id="PF23282">
    <property type="entry name" value="WHD_ROQ1"/>
    <property type="match status" value="1"/>
</dbReference>
<dbReference type="InterPro" id="IPR011713">
    <property type="entry name" value="Leu-rich_rpt_3"/>
</dbReference>
<evidence type="ECO:0000256" key="3">
    <source>
        <dbReference type="ARBA" id="ARBA00022737"/>
    </source>
</evidence>
<dbReference type="InterPro" id="IPR000157">
    <property type="entry name" value="TIR_dom"/>
</dbReference>
<dbReference type="Gene3D" id="3.80.10.10">
    <property type="entry name" value="Ribonuclease Inhibitor"/>
    <property type="match status" value="2"/>
</dbReference>
<evidence type="ECO:0000256" key="5">
    <source>
        <dbReference type="ARBA" id="ARBA00023027"/>
    </source>
</evidence>
<dbReference type="GO" id="GO:0007165">
    <property type="term" value="P:signal transduction"/>
    <property type="evidence" value="ECO:0007669"/>
    <property type="project" value="InterPro"/>
</dbReference>
<dbReference type="InterPro" id="IPR032675">
    <property type="entry name" value="LRR_dom_sf"/>
</dbReference>
<dbReference type="Proteomes" id="UP000467841">
    <property type="component" value="Unassembled WGS sequence"/>
</dbReference>
<dbReference type="Gene3D" id="3.40.50.10140">
    <property type="entry name" value="Toll/interleukin-1 receptor homology (TIR) domain"/>
    <property type="match status" value="1"/>
</dbReference>
<dbReference type="Gene3D" id="1.10.8.430">
    <property type="entry name" value="Helical domain of apoptotic protease-activating factors"/>
    <property type="match status" value="1"/>
</dbReference>
<evidence type="ECO:0000313" key="8">
    <source>
        <dbReference type="EMBL" id="CAA7030744.1"/>
    </source>
</evidence>
<dbReference type="FunFam" id="1.10.8.430:FF:000002">
    <property type="entry name" value="Disease resistance protein (TIR-NBS-LRR class)"/>
    <property type="match status" value="1"/>
</dbReference>
<dbReference type="GO" id="GO:0006952">
    <property type="term" value="P:defense response"/>
    <property type="evidence" value="ECO:0007669"/>
    <property type="project" value="InterPro"/>
</dbReference>
<protein>
    <recommendedName>
        <fullName evidence="1">ADP-ribosyl cyclase/cyclic ADP-ribose hydrolase</fullName>
        <ecNumber evidence="1">3.2.2.6</ecNumber>
    </recommendedName>
</protein>
<dbReference type="InterPro" id="IPR035897">
    <property type="entry name" value="Toll_tir_struct_dom_sf"/>
</dbReference>
<name>A0A6D2J0P7_9BRAS</name>
<dbReference type="GO" id="GO:0061809">
    <property type="term" value="F:NAD+ nucleosidase activity, cyclic ADP-ribose generating"/>
    <property type="evidence" value="ECO:0007669"/>
    <property type="project" value="UniProtKB-EC"/>
</dbReference>
<dbReference type="PROSITE" id="PS50104">
    <property type="entry name" value="TIR"/>
    <property type="match status" value="1"/>
</dbReference>
<dbReference type="InterPro" id="IPR058192">
    <property type="entry name" value="WHD_ROQ1-like"/>
</dbReference>
<dbReference type="SUPFAM" id="SSF52200">
    <property type="entry name" value="Toll/Interleukin receptor TIR domain"/>
    <property type="match status" value="1"/>
</dbReference>
<keyword evidence="5" id="KW-0520">NAD</keyword>
<organism evidence="8 9">
    <name type="scientific">Microthlaspi erraticum</name>
    <dbReference type="NCBI Taxonomy" id="1685480"/>
    <lineage>
        <taxon>Eukaryota</taxon>
        <taxon>Viridiplantae</taxon>
        <taxon>Streptophyta</taxon>
        <taxon>Embryophyta</taxon>
        <taxon>Tracheophyta</taxon>
        <taxon>Spermatophyta</taxon>
        <taxon>Magnoliopsida</taxon>
        <taxon>eudicotyledons</taxon>
        <taxon>Gunneridae</taxon>
        <taxon>Pentapetalae</taxon>
        <taxon>rosids</taxon>
        <taxon>malvids</taxon>
        <taxon>Brassicales</taxon>
        <taxon>Brassicaceae</taxon>
        <taxon>Coluteocarpeae</taxon>
        <taxon>Microthlaspi</taxon>
    </lineage>
</organism>
<evidence type="ECO:0000256" key="4">
    <source>
        <dbReference type="ARBA" id="ARBA00022801"/>
    </source>
</evidence>
<reference evidence="8" key="1">
    <citation type="submission" date="2020-01" db="EMBL/GenBank/DDBJ databases">
        <authorList>
            <person name="Mishra B."/>
        </authorList>
    </citation>
    <scope>NUCLEOTIDE SEQUENCE [LARGE SCALE GENOMIC DNA]</scope>
</reference>
<keyword evidence="9" id="KW-1185">Reference proteome</keyword>
<dbReference type="Pfam" id="PF07725">
    <property type="entry name" value="LRR_3"/>
    <property type="match status" value="1"/>
</dbReference>
<comment type="caution">
    <text evidence="8">The sequence shown here is derived from an EMBL/GenBank/DDBJ whole genome shotgun (WGS) entry which is preliminary data.</text>
</comment>
<dbReference type="PANTHER" id="PTHR11017">
    <property type="entry name" value="LEUCINE-RICH REPEAT-CONTAINING PROTEIN"/>
    <property type="match status" value="1"/>
</dbReference>
<dbReference type="InterPro" id="IPR027417">
    <property type="entry name" value="P-loop_NTPase"/>
</dbReference>
<evidence type="ECO:0000313" key="9">
    <source>
        <dbReference type="Proteomes" id="UP000467841"/>
    </source>
</evidence>
<sequence length="892" mass="101274">MASSSAHSAHVKRFHGADVRKGFMSHLHNYFASKGITTFKDQEIERGHTIGPELVKAIRESRVSIVLLSENYASSSWCLDELVEILKCKHASGQIVMPIFYDVDPSHVRKQKGEFRKAFEKTCEGKTEKEQQRWIKTLGYVATIAGEHSRNWTDEAAMVEKLVTSVSNILNVTPSRDFDGVVGMEAHFIELYSLLCLECDDVKMIGIWGPAGIDELEKLDALARERSWFGFGSRVIVTTQDTNILKAHGINDIYHVDFPSKEEAVEILCLSAFKQNHVRDGFEEVASKVAELCGNLPLGLCVVGSSLRGESKNEWELQLSKIESSLDRKIEDVLRVGYDKFSKKDQSLFLHIACIFNDHYFDDGLTTMLADSNLDVENGLKTLAVKSLVQLPYRGTGSIIGILLNMSKMSKFSISGKAFEGMRNLRFLRIYGESDTLRILGDIEYLPRLRLLQWKFYPRERLPPTCQPECLVELHMPYSKLEKLWDGVQPLPNLKEMDLSYSFKLKEIPNLSEATNLEKLTLMSCTSLVELPSSIRDLHKQKELWMTSCKNLRVIPKNINLASLERVEMNGCSQLRTFPDFSSNTKYLDVRDTKINDVPASVVGRRSCLDELFLGNRSLTRLTHVPESVRLLYLRNSDIKKIPDCVIGLPGLEILKVQNCRKLVSLQGLPLSLVLLDATECGSLKSVCFSFYEPRAYITPNNCKCVRLEKDAIRVSSPFYNPRREFTFLNCLSLSEEARKVIIRRWDYMCVLLPGKKIPAEFTHRATGNSLFISQGKFSAPSTFTACLLLSPAKRVRWNPQIFCRLISNGVLISELLYHSTRSYNDLLTEHLLVFSGALFKEHICLEEDATTSEIQFEFICAGNDDTIIKCGVQILMKPLRSQKMKAEWREE</sequence>
<dbReference type="AlphaFoldDB" id="A0A6D2J0P7"/>
<dbReference type="InterPro" id="IPR042197">
    <property type="entry name" value="Apaf_helical"/>
</dbReference>
<proteinExistence type="predicted"/>